<protein>
    <recommendedName>
        <fullName evidence="2">Membrane dipeptidase</fullName>
    </recommendedName>
</protein>
<dbReference type="InterPro" id="IPR032466">
    <property type="entry name" value="Metal_Hydrolase"/>
</dbReference>
<evidence type="ECO:0008006" key="2">
    <source>
        <dbReference type="Google" id="ProtNLM"/>
    </source>
</evidence>
<dbReference type="InterPro" id="IPR008257">
    <property type="entry name" value="Pept_M19"/>
</dbReference>
<dbReference type="AlphaFoldDB" id="A0A0F9LLU9"/>
<dbReference type="GO" id="GO:0006508">
    <property type="term" value="P:proteolysis"/>
    <property type="evidence" value="ECO:0007669"/>
    <property type="project" value="InterPro"/>
</dbReference>
<name>A0A0F9LLU9_9ZZZZ</name>
<dbReference type="PANTHER" id="PTHR10443:SF12">
    <property type="entry name" value="DIPEPTIDASE"/>
    <property type="match status" value="1"/>
</dbReference>
<dbReference type="PANTHER" id="PTHR10443">
    <property type="entry name" value="MICROSOMAL DIPEPTIDASE"/>
    <property type="match status" value="1"/>
</dbReference>
<dbReference type="Pfam" id="PF01244">
    <property type="entry name" value="Peptidase_M19"/>
    <property type="match status" value="1"/>
</dbReference>
<dbReference type="SUPFAM" id="SSF51556">
    <property type="entry name" value="Metallo-dependent hydrolases"/>
    <property type="match status" value="1"/>
</dbReference>
<dbReference type="GO" id="GO:0070573">
    <property type="term" value="F:metallodipeptidase activity"/>
    <property type="evidence" value="ECO:0007669"/>
    <property type="project" value="InterPro"/>
</dbReference>
<feature type="non-terminal residue" evidence="1">
    <location>
        <position position="1"/>
    </location>
</feature>
<dbReference type="PROSITE" id="PS51365">
    <property type="entry name" value="RENAL_DIPEPTIDASE_2"/>
    <property type="match status" value="1"/>
</dbReference>
<accession>A0A0F9LLU9</accession>
<organism evidence="1">
    <name type="scientific">marine sediment metagenome</name>
    <dbReference type="NCBI Taxonomy" id="412755"/>
    <lineage>
        <taxon>unclassified sequences</taxon>
        <taxon>metagenomes</taxon>
        <taxon>ecological metagenomes</taxon>
    </lineage>
</organism>
<sequence length="133" mass="14877">ADSMGIEWFERSKFSTLTDEQQENFIENYPKVTKVGDEIAKTRPDAPAMVNVSDFVDHIDYMVKLIGIDHVGISSDFDGGGGIEGWSDASETFNVTKELVERNYSEEDIAKLWGENLLRVLDEVEAVAASKKE</sequence>
<dbReference type="Gene3D" id="3.20.20.140">
    <property type="entry name" value="Metal-dependent hydrolases"/>
    <property type="match status" value="1"/>
</dbReference>
<dbReference type="EMBL" id="LAZR01010748">
    <property type="protein sequence ID" value="KKM65305.1"/>
    <property type="molecule type" value="Genomic_DNA"/>
</dbReference>
<comment type="caution">
    <text evidence="1">The sequence shown here is derived from an EMBL/GenBank/DDBJ whole genome shotgun (WGS) entry which is preliminary data.</text>
</comment>
<gene>
    <name evidence="1" type="ORF">LCGC14_1492650</name>
</gene>
<reference evidence="1" key="1">
    <citation type="journal article" date="2015" name="Nature">
        <title>Complex archaea that bridge the gap between prokaryotes and eukaryotes.</title>
        <authorList>
            <person name="Spang A."/>
            <person name="Saw J.H."/>
            <person name="Jorgensen S.L."/>
            <person name="Zaremba-Niedzwiedzka K."/>
            <person name="Martijn J."/>
            <person name="Lind A.E."/>
            <person name="van Eijk R."/>
            <person name="Schleper C."/>
            <person name="Guy L."/>
            <person name="Ettema T.J."/>
        </authorList>
    </citation>
    <scope>NUCLEOTIDE SEQUENCE</scope>
</reference>
<evidence type="ECO:0000313" key="1">
    <source>
        <dbReference type="EMBL" id="KKM65305.1"/>
    </source>
</evidence>
<proteinExistence type="predicted"/>